<comment type="subcellular location">
    <subcellularLocation>
        <location evidence="8">Cytoplasm</location>
    </subcellularLocation>
</comment>
<dbReference type="RefSeq" id="WP_382365853.1">
    <property type="nucleotide sequence ID" value="NZ_JBHLWV010000028.1"/>
</dbReference>
<dbReference type="InterPro" id="IPR005814">
    <property type="entry name" value="Aminotrans_3"/>
</dbReference>
<comment type="subunit">
    <text evidence="8">Homodimer.</text>
</comment>
<keyword evidence="10" id="KW-1185">Reference proteome</keyword>
<evidence type="ECO:0000256" key="6">
    <source>
        <dbReference type="ARBA" id="ARBA00023235"/>
    </source>
</evidence>
<dbReference type="InterPro" id="IPR049704">
    <property type="entry name" value="Aminotrans_3_PPA_site"/>
</dbReference>
<gene>
    <name evidence="8 9" type="primary">hemL</name>
    <name evidence="9" type="ORF">ACFFJD_15740</name>
</gene>
<feature type="modified residue" description="N6-(pyridoxal phosphate)lysine" evidence="8">
    <location>
        <position position="275"/>
    </location>
</feature>
<evidence type="ECO:0000256" key="7">
    <source>
        <dbReference type="ARBA" id="ARBA00023244"/>
    </source>
</evidence>
<keyword evidence="5 8" id="KW-0663">Pyridoxal phosphate</keyword>
<comment type="caution">
    <text evidence="9">The sequence shown here is derived from an EMBL/GenBank/DDBJ whole genome shotgun (WGS) entry which is preliminary data.</text>
</comment>
<dbReference type="HAMAP" id="MF_00375">
    <property type="entry name" value="HemL_aminotrans_3"/>
    <property type="match status" value="1"/>
</dbReference>
<evidence type="ECO:0000313" key="10">
    <source>
        <dbReference type="Proteomes" id="UP001589783"/>
    </source>
</evidence>
<name>A0ABV6HBN8_9ACTN</name>
<dbReference type="InterPro" id="IPR015422">
    <property type="entry name" value="PyrdxlP-dep_Trfase_small"/>
</dbReference>
<dbReference type="PANTHER" id="PTHR43713:SF3">
    <property type="entry name" value="GLUTAMATE-1-SEMIALDEHYDE 2,1-AMINOMUTASE 1, CHLOROPLASTIC-RELATED"/>
    <property type="match status" value="1"/>
</dbReference>
<dbReference type="GO" id="GO:0042286">
    <property type="term" value="F:glutamate-1-semialdehyde 2,1-aminomutase activity"/>
    <property type="evidence" value="ECO:0007669"/>
    <property type="project" value="UniProtKB-EC"/>
</dbReference>
<comment type="cofactor">
    <cofactor evidence="2 8">
        <name>pyridoxal 5'-phosphate</name>
        <dbReference type="ChEBI" id="CHEBI:597326"/>
    </cofactor>
</comment>
<dbReference type="CDD" id="cd00610">
    <property type="entry name" value="OAT_like"/>
    <property type="match status" value="1"/>
</dbReference>
<reference evidence="9 10" key="1">
    <citation type="submission" date="2024-09" db="EMBL/GenBank/DDBJ databases">
        <authorList>
            <person name="Sun Q."/>
            <person name="Mori K."/>
        </authorList>
    </citation>
    <scope>NUCLEOTIDE SEQUENCE [LARGE SCALE GENOMIC DNA]</scope>
    <source>
        <strain evidence="9 10">CCM 7957</strain>
    </source>
</reference>
<evidence type="ECO:0000256" key="5">
    <source>
        <dbReference type="ARBA" id="ARBA00022898"/>
    </source>
</evidence>
<keyword evidence="6 8" id="KW-0413">Isomerase</keyword>
<dbReference type="NCBIfam" id="NF000818">
    <property type="entry name" value="PRK00062.1"/>
    <property type="match status" value="1"/>
</dbReference>
<dbReference type="Proteomes" id="UP001589783">
    <property type="component" value="Unassembled WGS sequence"/>
</dbReference>
<comment type="similarity">
    <text evidence="4 8">Belongs to the class-III pyridoxal-phosphate-dependent aminotransferase family. HemL subfamily.</text>
</comment>
<evidence type="ECO:0000256" key="3">
    <source>
        <dbReference type="ARBA" id="ARBA00004819"/>
    </source>
</evidence>
<dbReference type="InterPro" id="IPR004639">
    <property type="entry name" value="4pyrrol_synth_GluAld_NH2Trfase"/>
</dbReference>
<dbReference type="SUPFAM" id="SSF53383">
    <property type="entry name" value="PLP-dependent transferases"/>
    <property type="match status" value="1"/>
</dbReference>
<accession>A0ABV6HBN8</accession>
<dbReference type="EC" id="5.4.3.8" evidence="8"/>
<keyword evidence="7 8" id="KW-0627">Porphyrin biosynthesis</keyword>
<proteinExistence type="inferred from homology"/>
<dbReference type="InterPro" id="IPR015424">
    <property type="entry name" value="PyrdxlP-dep_Trfase"/>
</dbReference>
<evidence type="ECO:0000256" key="1">
    <source>
        <dbReference type="ARBA" id="ARBA00001579"/>
    </source>
</evidence>
<dbReference type="Gene3D" id="3.90.1150.10">
    <property type="entry name" value="Aspartate Aminotransferase, domain 1"/>
    <property type="match status" value="1"/>
</dbReference>
<dbReference type="NCBIfam" id="TIGR00713">
    <property type="entry name" value="hemL"/>
    <property type="match status" value="1"/>
</dbReference>
<evidence type="ECO:0000256" key="8">
    <source>
        <dbReference type="HAMAP-Rule" id="MF_00375"/>
    </source>
</evidence>
<comment type="pathway">
    <text evidence="3">Porphyrin-containing compound metabolism; protoporphyrin-IX biosynthesis; 5-aminolevulinate from L-glutamyl-tRNA(Glu): step 2/2.</text>
</comment>
<sequence length="445" mass="45519">MVHSPVDSAATEVSAELFARAARSIPGGVNSPVRAFSAVGGTPRFIAEASGSQLIDVDGNHYTDLVCSWGPMILGHAHPEVVDAVRSAAVHGLSFGAPTEAEIALAEAIAARVEPVQRVRLVNSGTEATMSAVRLARGFTGRSKIIKFSGCYHGHVDALLADAGSGVATLGLPTSPGVTGAAAHDTLVLPYNDLDAVAATFEAYPGEIAAVITEAAAGNMGAVAPVDGFNAGLRDLTRRHGALLIMDEVMTGFRVSGSGYYGIDGVAGDLYTFGKVMSGGLPAAAFGGRADVMDHLAPVGPVYQAGTLSGNPVAVAAGLATLSLATDEVYARLDANALRVQELLTQALTAAGVPHRVQAAGNLFSVFFTDSDEQIVDYAGVKATDTWRFAPFFHALLDGGIYPPPSAFEAWFVSTALSDDDFTRLADALPAAAAAAAAAVAPGQD</sequence>
<evidence type="ECO:0000313" key="9">
    <source>
        <dbReference type="EMBL" id="MFC0316298.1"/>
    </source>
</evidence>
<organism evidence="9 10">
    <name type="scientific">Gordonia phosphorivorans</name>
    <dbReference type="NCBI Taxonomy" id="1056982"/>
    <lineage>
        <taxon>Bacteria</taxon>
        <taxon>Bacillati</taxon>
        <taxon>Actinomycetota</taxon>
        <taxon>Actinomycetes</taxon>
        <taxon>Mycobacteriales</taxon>
        <taxon>Gordoniaceae</taxon>
        <taxon>Gordonia</taxon>
    </lineage>
</organism>
<dbReference type="PANTHER" id="PTHR43713">
    <property type="entry name" value="GLUTAMATE-1-SEMIALDEHYDE 2,1-AMINOMUTASE"/>
    <property type="match status" value="1"/>
</dbReference>
<evidence type="ECO:0000256" key="4">
    <source>
        <dbReference type="ARBA" id="ARBA00008981"/>
    </source>
</evidence>
<dbReference type="PROSITE" id="PS00600">
    <property type="entry name" value="AA_TRANSFER_CLASS_3"/>
    <property type="match status" value="1"/>
</dbReference>
<dbReference type="InterPro" id="IPR015421">
    <property type="entry name" value="PyrdxlP-dep_Trfase_major"/>
</dbReference>
<protein>
    <recommendedName>
        <fullName evidence="8">Glutamate-1-semialdehyde 2,1-aminomutase</fullName>
        <shortName evidence="8">GSA</shortName>
        <ecNumber evidence="8">5.4.3.8</ecNumber>
    </recommendedName>
    <alternativeName>
        <fullName evidence="8">Glutamate-1-semialdehyde aminotransferase</fullName>
        <shortName evidence="8">GSA-AT</shortName>
    </alternativeName>
</protein>
<comment type="catalytic activity">
    <reaction evidence="1 8">
        <text>(S)-4-amino-5-oxopentanoate = 5-aminolevulinate</text>
        <dbReference type="Rhea" id="RHEA:14265"/>
        <dbReference type="ChEBI" id="CHEBI:57501"/>
        <dbReference type="ChEBI" id="CHEBI:356416"/>
        <dbReference type="EC" id="5.4.3.8"/>
    </reaction>
</comment>
<keyword evidence="8" id="KW-0963">Cytoplasm</keyword>
<dbReference type="Pfam" id="PF00202">
    <property type="entry name" value="Aminotran_3"/>
    <property type="match status" value="1"/>
</dbReference>
<dbReference type="EMBL" id="JBHLWV010000028">
    <property type="protein sequence ID" value="MFC0316298.1"/>
    <property type="molecule type" value="Genomic_DNA"/>
</dbReference>
<evidence type="ECO:0000256" key="2">
    <source>
        <dbReference type="ARBA" id="ARBA00001933"/>
    </source>
</evidence>
<dbReference type="Gene3D" id="3.40.640.10">
    <property type="entry name" value="Type I PLP-dependent aspartate aminotransferase-like (Major domain)"/>
    <property type="match status" value="1"/>
</dbReference>